<name>X0WYS9_9ZZZZ</name>
<protein>
    <recommendedName>
        <fullName evidence="2">Radical SAM core domain-containing protein</fullName>
    </recommendedName>
</protein>
<gene>
    <name evidence="1" type="ORF">S01H1_46977</name>
</gene>
<dbReference type="SUPFAM" id="SSF102114">
    <property type="entry name" value="Radical SAM enzymes"/>
    <property type="match status" value="1"/>
</dbReference>
<sequence length="60" mass="6805">MQWDLYGRLIEQARNMGVTEIRLFLAGEPLLHPKIVAMVDLASVNGLRTCIHTNATRLTR</sequence>
<comment type="caution">
    <text evidence="1">The sequence shown here is derived from an EMBL/GenBank/DDBJ whole genome shotgun (WGS) entry which is preliminary data.</text>
</comment>
<organism evidence="1">
    <name type="scientific">marine sediment metagenome</name>
    <dbReference type="NCBI Taxonomy" id="412755"/>
    <lineage>
        <taxon>unclassified sequences</taxon>
        <taxon>metagenomes</taxon>
        <taxon>ecological metagenomes</taxon>
    </lineage>
</organism>
<evidence type="ECO:0000313" key="1">
    <source>
        <dbReference type="EMBL" id="GAG17901.1"/>
    </source>
</evidence>
<dbReference type="InterPro" id="IPR013785">
    <property type="entry name" value="Aldolase_TIM"/>
</dbReference>
<dbReference type="InterPro" id="IPR058240">
    <property type="entry name" value="rSAM_sf"/>
</dbReference>
<proteinExistence type="predicted"/>
<feature type="non-terminal residue" evidence="1">
    <location>
        <position position="60"/>
    </location>
</feature>
<accession>X0WYS9</accession>
<reference evidence="1" key="1">
    <citation type="journal article" date="2014" name="Front. Microbiol.">
        <title>High frequency of phylogenetically diverse reductive dehalogenase-homologous genes in deep subseafloor sedimentary metagenomes.</title>
        <authorList>
            <person name="Kawai M."/>
            <person name="Futagami T."/>
            <person name="Toyoda A."/>
            <person name="Takaki Y."/>
            <person name="Nishi S."/>
            <person name="Hori S."/>
            <person name="Arai W."/>
            <person name="Tsubouchi T."/>
            <person name="Morono Y."/>
            <person name="Uchiyama I."/>
            <person name="Ito T."/>
            <person name="Fujiyama A."/>
            <person name="Inagaki F."/>
            <person name="Takami H."/>
        </authorList>
    </citation>
    <scope>NUCLEOTIDE SEQUENCE</scope>
    <source>
        <strain evidence="1">Expedition CK06-06</strain>
    </source>
</reference>
<dbReference type="EMBL" id="BARS01030099">
    <property type="protein sequence ID" value="GAG17901.1"/>
    <property type="molecule type" value="Genomic_DNA"/>
</dbReference>
<dbReference type="Gene3D" id="3.20.20.70">
    <property type="entry name" value="Aldolase class I"/>
    <property type="match status" value="1"/>
</dbReference>
<evidence type="ECO:0008006" key="2">
    <source>
        <dbReference type="Google" id="ProtNLM"/>
    </source>
</evidence>
<dbReference type="AlphaFoldDB" id="X0WYS9"/>